<dbReference type="PRINTS" id="PR00418">
    <property type="entry name" value="TPI2FAMILY"/>
</dbReference>
<dbReference type="Gene3D" id="3.30.565.10">
    <property type="entry name" value="Histidine kinase-like ATPase, C-terminal domain"/>
    <property type="match status" value="1"/>
</dbReference>
<dbReference type="InterPro" id="IPR013760">
    <property type="entry name" value="Topo_IIA-like_dom_sf"/>
</dbReference>
<gene>
    <name evidence="13" type="ORF">JMA_42210</name>
</gene>
<keyword evidence="6" id="KW-0547">Nucleotide-binding</keyword>
<evidence type="ECO:0000313" key="14">
    <source>
        <dbReference type="Proteomes" id="UP000031449"/>
    </source>
</evidence>
<dbReference type="InterPro" id="IPR001241">
    <property type="entry name" value="Topo_IIA"/>
</dbReference>
<keyword evidence="11 13" id="KW-0413">Isomerase</keyword>
<keyword evidence="9" id="KW-0799">Topoisomerase</keyword>
<protein>
    <recommendedName>
        <fullName evidence="4">DNA topoisomerase (ATP-hydrolyzing)</fullName>
        <ecNumber evidence="4">5.6.2.2</ecNumber>
    </recommendedName>
</protein>
<organism evidence="13 14">
    <name type="scientific">Jeotgalibacillus malaysiensis</name>
    <dbReference type="NCBI Taxonomy" id="1508404"/>
    <lineage>
        <taxon>Bacteria</taxon>
        <taxon>Bacillati</taxon>
        <taxon>Bacillota</taxon>
        <taxon>Bacilli</taxon>
        <taxon>Bacillales</taxon>
        <taxon>Caryophanaceae</taxon>
        <taxon>Jeotgalibacillus</taxon>
    </lineage>
</organism>
<geneLocation type="plasmid" evidence="14"/>
<dbReference type="GO" id="GO:0034335">
    <property type="term" value="F:DNA negative supercoiling activity"/>
    <property type="evidence" value="ECO:0007669"/>
    <property type="project" value="UniProtKB-ARBA"/>
</dbReference>
<evidence type="ECO:0000256" key="2">
    <source>
        <dbReference type="ARBA" id="ARBA00001946"/>
    </source>
</evidence>
<dbReference type="Pfam" id="PF02518">
    <property type="entry name" value="HATPase_c"/>
    <property type="match status" value="1"/>
</dbReference>
<proteinExistence type="inferred from homology"/>
<evidence type="ECO:0000256" key="9">
    <source>
        <dbReference type="ARBA" id="ARBA00023029"/>
    </source>
</evidence>
<dbReference type="GO" id="GO:0006265">
    <property type="term" value="P:DNA topological change"/>
    <property type="evidence" value="ECO:0007669"/>
    <property type="project" value="InterPro"/>
</dbReference>
<dbReference type="BioCyc" id="JESP1508404:G14D9-13544-MONOMER"/>
<dbReference type="OrthoDB" id="9802808at2"/>
<dbReference type="GO" id="GO:0046872">
    <property type="term" value="F:metal ion binding"/>
    <property type="evidence" value="ECO:0007669"/>
    <property type="project" value="UniProtKB-KW"/>
</dbReference>
<evidence type="ECO:0000256" key="4">
    <source>
        <dbReference type="ARBA" id="ARBA00012895"/>
    </source>
</evidence>
<dbReference type="NCBIfam" id="NF004189">
    <property type="entry name" value="PRK05644.1"/>
    <property type="match status" value="1"/>
</dbReference>
<evidence type="ECO:0000256" key="5">
    <source>
        <dbReference type="ARBA" id="ARBA00022723"/>
    </source>
</evidence>
<feature type="domain" description="Toprim" evidence="12">
    <location>
        <begin position="423"/>
        <end position="537"/>
    </location>
</feature>
<evidence type="ECO:0000256" key="8">
    <source>
        <dbReference type="ARBA" id="ARBA00022842"/>
    </source>
</evidence>
<keyword evidence="14" id="KW-1185">Reference proteome</keyword>
<dbReference type="PROSITE" id="PS50880">
    <property type="entry name" value="TOPRIM"/>
    <property type="match status" value="1"/>
</dbReference>
<dbReference type="PANTHER" id="PTHR45866">
    <property type="entry name" value="DNA GYRASE/TOPOISOMERASE SUBUNIT B"/>
    <property type="match status" value="1"/>
</dbReference>
<dbReference type="HOGENOM" id="CLU_006146_4_1_9"/>
<dbReference type="CDD" id="cd00822">
    <property type="entry name" value="TopoII_Trans_DNA_gyrase"/>
    <property type="match status" value="1"/>
</dbReference>
<dbReference type="Gene3D" id="3.40.50.670">
    <property type="match status" value="1"/>
</dbReference>
<keyword evidence="13" id="KW-0614">Plasmid</keyword>
<evidence type="ECO:0000256" key="11">
    <source>
        <dbReference type="ARBA" id="ARBA00023235"/>
    </source>
</evidence>
<dbReference type="Proteomes" id="UP000031449">
    <property type="component" value="Plasmid unnamed"/>
</dbReference>
<dbReference type="PANTHER" id="PTHR45866:SF1">
    <property type="entry name" value="DNA GYRASE SUBUNIT B, MITOCHONDRIAL"/>
    <property type="match status" value="1"/>
</dbReference>
<dbReference type="FunFam" id="3.30.565.10:FF:000002">
    <property type="entry name" value="DNA gyrase subunit B"/>
    <property type="match status" value="1"/>
</dbReference>
<dbReference type="InterPro" id="IPR013759">
    <property type="entry name" value="Topo_IIA_B_C"/>
</dbReference>
<comment type="catalytic activity">
    <reaction evidence="1">
        <text>ATP-dependent breakage, passage and rejoining of double-stranded DNA.</text>
        <dbReference type="EC" id="5.6.2.2"/>
    </reaction>
</comment>
<dbReference type="InterPro" id="IPR002288">
    <property type="entry name" value="DNA_gyrase_B_C"/>
</dbReference>
<keyword evidence="7" id="KW-0067">ATP-binding</keyword>
<dbReference type="PRINTS" id="PR01159">
    <property type="entry name" value="DNAGYRASEB"/>
</dbReference>
<dbReference type="InterPro" id="IPR014721">
    <property type="entry name" value="Ribsml_uS5_D2-typ_fold_subgr"/>
</dbReference>
<dbReference type="InterPro" id="IPR018522">
    <property type="entry name" value="TopoIIA_CS"/>
</dbReference>
<dbReference type="InterPro" id="IPR003594">
    <property type="entry name" value="HATPase_dom"/>
</dbReference>
<dbReference type="Gene3D" id="3.30.230.10">
    <property type="match status" value="1"/>
</dbReference>
<dbReference type="InterPro" id="IPR006171">
    <property type="entry name" value="TOPRIM_dom"/>
</dbReference>
<dbReference type="Pfam" id="PF00204">
    <property type="entry name" value="DNA_gyraseB"/>
    <property type="match status" value="1"/>
</dbReference>
<dbReference type="InterPro" id="IPR036890">
    <property type="entry name" value="HATPase_C_sf"/>
</dbReference>
<comment type="similarity">
    <text evidence="3">Belongs to the type II topoisomerase GyrB family.</text>
</comment>
<evidence type="ECO:0000256" key="6">
    <source>
        <dbReference type="ARBA" id="ARBA00022741"/>
    </source>
</evidence>
<evidence type="ECO:0000256" key="10">
    <source>
        <dbReference type="ARBA" id="ARBA00023125"/>
    </source>
</evidence>
<dbReference type="SMART" id="SM00387">
    <property type="entry name" value="HATPase_c"/>
    <property type="match status" value="1"/>
</dbReference>
<dbReference type="SUPFAM" id="SSF55874">
    <property type="entry name" value="ATPase domain of HSP90 chaperone/DNA topoisomerase II/histidine kinase"/>
    <property type="match status" value="1"/>
</dbReference>
<dbReference type="Pfam" id="PF00986">
    <property type="entry name" value="DNA_gyraseB_C"/>
    <property type="match status" value="1"/>
</dbReference>
<sequence>MTQTTTQPSAYDGSSIDILDGLEAVRKRPGMYIGSTGTKGLHHLVWEIVDNSIDEHLGGHCDTIYVTVRKDNSIEVRDNGRGIPVDVHPKTGYSAARVIFTILHAGGKFNNNGYAFSGGLHGVGASVVNALSTYVEVEVHKNGQVYFDRYENGGNPTVKLNKKGELPIIGETSQTGTVVRFLPDNTIFETTTWNMETIERRMQESAFLNKGLTIVLKNEKTGYEKTFHEEKGIEGFLTLMNEDKNTLTDIISFSGKSNGIIVDIAMQYTSDFSEQVISYCNNITTIEGGTHVTGLRSGLTRLMNNYGKELGVTKETLDGKDIRTGLVAVISIKHPDPQYEGQTKGKLGSTDARSAVEDVVMNEAPKHFDVFVEDAKKILENALRALKMRKAEDKAKVNFQSKGIQLQTNGKLILAGSRNPEECELFIVEGDSAGGTAKTGRDRRMQAILPLRGKVLNVEKTNMDKALKNSEIQTLFSALGCGFGDNFDIKKLRYKKIIILTDADVDGSHIRTLLLTLLYRFSPELIHEGLIYRGLPPLYKVILNTSGKKEVYHYAYSDRELNEMKKEFGSKIRNIQRFKGLGEMNADQLWDTTMNPETRRLGRIEIESAIEADRVTSLLMGEKVEPRRQFIYDHADDAKITI</sequence>
<dbReference type="GO" id="GO:0005524">
    <property type="term" value="F:ATP binding"/>
    <property type="evidence" value="ECO:0007669"/>
    <property type="project" value="UniProtKB-KW"/>
</dbReference>
<dbReference type="EC" id="5.6.2.2" evidence="4"/>
<dbReference type="AlphaFoldDB" id="A0A0B5AYF2"/>
<dbReference type="InterPro" id="IPR013506">
    <property type="entry name" value="Topo_IIA_bsu_dom2"/>
</dbReference>
<dbReference type="InterPro" id="IPR000565">
    <property type="entry name" value="Topo_IIA_B"/>
</dbReference>
<dbReference type="PROSITE" id="PS00177">
    <property type="entry name" value="TOPOISOMERASE_II"/>
    <property type="match status" value="1"/>
</dbReference>
<keyword evidence="10" id="KW-0238">DNA-binding</keyword>
<dbReference type="KEGG" id="jeo:JMA_42210"/>
<dbReference type="FunFam" id="3.40.50.670:FF:000001">
    <property type="entry name" value="DNA topoisomerase 2"/>
    <property type="match status" value="1"/>
</dbReference>
<keyword evidence="8" id="KW-0460">Magnesium</keyword>
<dbReference type="SUPFAM" id="SSF56719">
    <property type="entry name" value="Type II DNA topoisomerase"/>
    <property type="match status" value="1"/>
</dbReference>
<reference evidence="13 14" key="1">
    <citation type="submission" date="2014-08" db="EMBL/GenBank/DDBJ databases">
        <title>Complete genome of a marine bacteria Jeotgalibacillus malaysiensis.</title>
        <authorList>
            <person name="Yaakop A.S."/>
            <person name="Chan K.-G."/>
            <person name="Goh K.M."/>
        </authorList>
    </citation>
    <scope>NUCLEOTIDE SEQUENCE [LARGE SCALE GENOMIC DNA]</scope>
    <source>
        <strain evidence="13 14">D5</strain>
        <plasmid evidence="14">Plasmid</plasmid>
    </source>
</reference>
<dbReference type="InterPro" id="IPR020568">
    <property type="entry name" value="Ribosomal_Su5_D2-typ_SF"/>
</dbReference>
<dbReference type="CDD" id="cd16928">
    <property type="entry name" value="HATPase_GyrB-like"/>
    <property type="match status" value="1"/>
</dbReference>
<dbReference type="SUPFAM" id="SSF54211">
    <property type="entry name" value="Ribosomal protein S5 domain 2-like"/>
    <property type="match status" value="1"/>
</dbReference>
<name>A0A0B5AYF2_9BACL</name>
<dbReference type="EMBL" id="CP009417">
    <property type="protein sequence ID" value="AJD93538.1"/>
    <property type="molecule type" value="Genomic_DNA"/>
</dbReference>
<dbReference type="GO" id="GO:0003677">
    <property type="term" value="F:DNA binding"/>
    <property type="evidence" value="ECO:0007669"/>
    <property type="project" value="UniProtKB-KW"/>
</dbReference>
<evidence type="ECO:0000259" key="12">
    <source>
        <dbReference type="PROSITE" id="PS50880"/>
    </source>
</evidence>
<dbReference type="Pfam" id="PF01751">
    <property type="entry name" value="Toprim"/>
    <property type="match status" value="1"/>
</dbReference>
<keyword evidence="5" id="KW-0479">Metal-binding</keyword>
<comment type="cofactor">
    <cofactor evidence="2">
        <name>Mg(2+)</name>
        <dbReference type="ChEBI" id="CHEBI:18420"/>
    </cofactor>
</comment>
<evidence type="ECO:0000256" key="1">
    <source>
        <dbReference type="ARBA" id="ARBA00000185"/>
    </source>
</evidence>
<evidence type="ECO:0000313" key="13">
    <source>
        <dbReference type="EMBL" id="AJD93538.1"/>
    </source>
</evidence>
<evidence type="ECO:0000256" key="3">
    <source>
        <dbReference type="ARBA" id="ARBA00010708"/>
    </source>
</evidence>
<evidence type="ECO:0000256" key="7">
    <source>
        <dbReference type="ARBA" id="ARBA00022840"/>
    </source>
</evidence>
<accession>A0A0B5AYF2</accession>
<dbReference type="SMART" id="SM00433">
    <property type="entry name" value="TOP2c"/>
    <property type="match status" value="1"/>
</dbReference>